<comment type="caution">
    <text evidence="4">The sequence shown here is derived from an EMBL/GenBank/DDBJ whole genome shotgun (WGS) entry which is preliminary data.</text>
</comment>
<dbReference type="EMBL" id="JACBXQ010000002">
    <property type="protein sequence ID" value="MBG9986167.1"/>
    <property type="molecule type" value="Genomic_DNA"/>
</dbReference>
<dbReference type="Gene3D" id="3.60.60.10">
    <property type="entry name" value="Penicillin V Acylase, Chain A"/>
    <property type="match status" value="1"/>
</dbReference>
<evidence type="ECO:0000313" key="5">
    <source>
        <dbReference type="Proteomes" id="UP000721415"/>
    </source>
</evidence>
<keyword evidence="5" id="KW-1185">Reference proteome</keyword>
<evidence type="ECO:0000256" key="1">
    <source>
        <dbReference type="ARBA" id="ARBA00006625"/>
    </source>
</evidence>
<reference evidence="4 5" key="1">
    <citation type="submission" date="2020-07" db="EMBL/GenBank/DDBJ databases">
        <title>Facklamia lactis sp. nov., isolated from raw milk.</title>
        <authorList>
            <person name="Doll E.V."/>
            <person name="Huptas C."/>
            <person name="Staib L."/>
            <person name="Wenning M."/>
            <person name="Scherer S."/>
        </authorList>
    </citation>
    <scope>NUCLEOTIDE SEQUENCE [LARGE SCALE GENOMIC DNA]</scope>
    <source>
        <strain evidence="4 5">DSM 111018</strain>
    </source>
</reference>
<organism evidence="4 5">
    <name type="scientific">Facklamia lactis</name>
    <dbReference type="NCBI Taxonomy" id="2749967"/>
    <lineage>
        <taxon>Bacteria</taxon>
        <taxon>Bacillati</taxon>
        <taxon>Bacillota</taxon>
        <taxon>Bacilli</taxon>
        <taxon>Lactobacillales</taxon>
        <taxon>Aerococcaceae</taxon>
        <taxon>Facklamia</taxon>
    </lineage>
</organism>
<dbReference type="InterPro" id="IPR029132">
    <property type="entry name" value="CBAH/NAAA_C"/>
</dbReference>
<gene>
    <name evidence="4" type="ORF">HZY91_04575</name>
</gene>
<dbReference type="Proteomes" id="UP000721415">
    <property type="component" value="Unassembled WGS sequence"/>
</dbReference>
<keyword evidence="2 4" id="KW-0378">Hydrolase</keyword>
<dbReference type="GO" id="GO:0016787">
    <property type="term" value="F:hydrolase activity"/>
    <property type="evidence" value="ECO:0007669"/>
    <property type="project" value="UniProtKB-KW"/>
</dbReference>
<evidence type="ECO:0000313" key="4">
    <source>
        <dbReference type="EMBL" id="MBG9986167.1"/>
    </source>
</evidence>
<accession>A0ABS0LPV0</accession>
<proteinExistence type="inferred from homology"/>
<dbReference type="SUPFAM" id="SSF56235">
    <property type="entry name" value="N-terminal nucleophile aminohydrolases (Ntn hydrolases)"/>
    <property type="match status" value="1"/>
</dbReference>
<feature type="domain" description="Choloylglycine hydrolase/NAAA C-terminal" evidence="3">
    <location>
        <begin position="2"/>
        <end position="285"/>
    </location>
</feature>
<comment type="similarity">
    <text evidence="1">Belongs to the peptidase C59 family.</text>
</comment>
<dbReference type="InterPro" id="IPR052193">
    <property type="entry name" value="Peptidase_C59"/>
</dbReference>
<dbReference type="PANTHER" id="PTHR35527:SF2">
    <property type="entry name" value="HYDROLASE"/>
    <property type="match status" value="1"/>
</dbReference>
<name>A0ABS0LPV0_9LACT</name>
<dbReference type="InterPro" id="IPR029055">
    <property type="entry name" value="Ntn_hydrolases_N"/>
</dbReference>
<dbReference type="Pfam" id="PF02275">
    <property type="entry name" value="CBAH"/>
    <property type="match status" value="1"/>
</dbReference>
<sequence length="312" mass="35485">MCTGIKMDYPESCVLGRTMDIEAPVDYNVIYQPRNYPCADNLLGGKHLSRYQIMGVGFRNQDPLKDGINEHGLIGVTNDFGGFNLFASQADPDKTNLSSYHFMNYVLANFRSVEELLEALPQLHLSSHDSQGNKVIAPDFHFMFADSSQRCVVIEPYQQTLKVYANPYNVMTNSPKFPSHEKYLLDLFDLQNLDDFNGAKALPGGYDPKSRFVKAFYQSQNSLVPEDSQTALGYLFRVLSAVALPQGFIKNQKFHSITFTQYISAYDGQDKSLYIQAVDNPIVYRLAFEDIDDLTKRQSFYLEENFMSQNLN</sequence>
<dbReference type="RefSeq" id="WP_197115083.1">
    <property type="nucleotide sequence ID" value="NZ_JACBXQ010000002.1"/>
</dbReference>
<dbReference type="PANTHER" id="PTHR35527">
    <property type="entry name" value="CHOLOYLGLYCINE HYDROLASE"/>
    <property type="match status" value="1"/>
</dbReference>
<protein>
    <submittedName>
        <fullName evidence="4">Linear amide C-N hydrolase</fullName>
    </submittedName>
</protein>
<evidence type="ECO:0000259" key="3">
    <source>
        <dbReference type="Pfam" id="PF02275"/>
    </source>
</evidence>
<evidence type="ECO:0000256" key="2">
    <source>
        <dbReference type="ARBA" id="ARBA00022801"/>
    </source>
</evidence>